<evidence type="ECO:0000259" key="4">
    <source>
        <dbReference type="Pfam" id="PF13377"/>
    </source>
</evidence>
<proteinExistence type="predicted"/>
<evidence type="ECO:0000256" key="2">
    <source>
        <dbReference type="ARBA" id="ARBA00023125"/>
    </source>
</evidence>
<evidence type="ECO:0000313" key="6">
    <source>
        <dbReference type="Proteomes" id="UP000629619"/>
    </source>
</evidence>
<comment type="caution">
    <text evidence="5">The sequence shown here is derived from an EMBL/GenBank/DDBJ whole genome shotgun (WGS) entry which is preliminary data.</text>
</comment>
<evidence type="ECO:0000313" key="5">
    <source>
        <dbReference type="EMBL" id="GIF05067.1"/>
    </source>
</evidence>
<reference evidence="5" key="1">
    <citation type="submission" date="2021-01" db="EMBL/GenBank/DDBJ databases">
        <title>Whole genome shotgun sequence of Actinoplanes siamensis NBRC 109076.</title>
        <authorList>
            <person name="Komaki H."/>
            <person name="Tamura T."/>
        </authorList>
    </citation>
    <scope>NUCLEOTIDE SEQUENCE</scope>
    <source>
        <strain evidence="5">NBRC 109076</strain>
    </source>
</reference>
<evidence type="ECO:0000256" key="1">
    <source>
        <dbReference type="ARBA" id="ARBA00023015"/>
    </source>
</evidence>
<keyword evidence="2" id="KW-0238">DNA-binding</keyword>
<dbReference type="PANTHER" id="PTHR30146">
    <property type="entry name" value="LACI-RELATED TRANSCRIPTIONAL REPRESSOR"/>
    <property type="match status" value="1"/>
</dbReference>
<dbReference type="SUPFAM" id="SSF53822">
    <property type="entry name" value="Periplasmic binding protein-like I"/>
    <property type="match status" value="1"/>
</dbReference>
<dbReference type="Gene3D" id="3.40.50.2300">
    <property type="match status" value="1"/>
</dbReference>
<organism evidence="5 6">
    <name type="scientific">Actinoplanes siamensis</name>
    <dbReference type="NCBI Taxonomy" id="1223317"/>
    <lineage>
        <taxon>Bacteria</taxon>
        <taxon>Bacillati</taxon>
        <taxon>Actinomycetota</taxon>
        <taxon>Actinomycetes</taxon>
        <taxon>Micromonosporales</taxon>
        <taxon>Micromonosporaceae</taxon>
        <taxon>Actinoplanes</taxon>
    </lineage>
</organism>
<name>A0A919N653_9ACTN</name>
<dbReference type="Pfam" id="PF13377">
    <property type="entry name" value="Peripla_BP_3"/>
    <property type="match status" value="1"/>
</dbReference>
<evidence type="ECO:0000256" key="3">
    <source>
        <dbReference type="ARBA" id="ARBA00023163"/>
    </source>
</evidence>
<keyword evidence="3" id="KW-0804">Transcription</keyword>
<feature type="domain" description="Transcriptional regulator LacI/GalR-like sensor" evidence="4">
    <location>
        <begin position="7"/>
        <end position="121"/>
    </location>
</feature>
<keyword evidence="6" id="KW-1185">Reference proteome</keyword>
<dbReference type="InterPro" id="IPR028082">
    <property type="entry name" value="Peripla_BP_I"/>
</dbReference>
<dbReference type="EMBL" id="BOMW01000023">
    <property type="protein sequence ID" value="GIF05067.1"/>
    <property type="molecule type" value="Genomic_DNA"/>
</dbReference>
<dbReference type="AlphaFoldDB" id="A0A919N653"/>
<gene>
    <name evidence="5" type="ORF">Asi03nite_26050</name>
</gene>
<dbReference type="Proteomes" id="UP000629619">
    <property type="component" value="Unassembled WGS sequence"/>
</dbReference>
<dbReference type="GO" id="GO:0000976">
    <property type="term" value="F:transcription cis-regulatory region binding"/>
    <property type="evidence" value="ECO:0007669"/>
    <property type="project" value="TreeGrafter"/>
</dbReference>
<dbReference type="PANTHER" id="PTHR30146:SF138">
    <property type="entry name" value="TRANSCRIPTIONAL REGULATORY PROTEIN"/>
    <property type="match status" value="1"/>
</dbReference>
<keyword evidence="1" id="KW-0805">Transcription regulation</keyword>
<sequence>MVRQPATDPEGARAGARLLLARPDRPTAILCFSDAIAHTVLQVAEDLGIRVPAELSVAGFDDNPLATRLRPTLTTVRQDIEAKGRAAASALTAAITDARTGTPHTPRSIVFPVDLVVRESTAPPA</sequence>
<dbReference type="GO" id="GO:0003700">
    <property type="term" value="F:DNA-binding transcription factor activity"/>
    <property type="evidence" value="ECO:0007669"/>
    <property type="project" value="TreeGrafter"/>
</dbReference>
<accession>A0A919N653</accession>
<dbReference type="InterPro" id="IPR046335">
    <property type="entry name" value="LacI/GalR-like_sensor"/>
</dbReference>
<protein>
    <recommendedName>
        <fullName evidence="4">Transcriptional regulator LacI/GalR-like sensor domain-containing protein</fullName>
    </recommendedName>
</protein>